<dbReference type="EMBL" id="CP059265">
    <property type="protein sequence ID" value="QLQ33154.1"/>
    <property type="molecule type" value="Genomic_DNA"/>
</dbReference>
<dbReference type="AlphaFoldDB" id="A0A7L6AVH3"/>
<sequence>MTVLQVNSAIELDQVLKGVEKLDTPELEQFFSQVAFLLARRKAPSIPQREAVLLQQISIPLPADTLAEYQELSQKLHDDNITPDEHERLLSLIDTVELADAERMQHLFELAQLRKLPLDTLMQQLGIQTPVPHV</sequence>
<evidence type="ECO:0000313" key="2">
    <source>
        <dbReference type="Proteomes" id="UP000510621"/>
    </source>
</evidence>
<reference evidence="1" key="1">
    <citation type="submission" date="2020-06" db="EMBL/GenBank/DDBJ databases">
        <title>Analysis procedures for assessing recovery of high quality, complete, closed genomes from Nanopore long read metagenome sequencing.</title>
        <authorList>
            <person name="Bessarab I."/>
            <person name="Arumugam K."/>
            <person name="Haryono M."/>
            <person name="Liu X."/>
            <person name="Roy S."/>
            <person name="Zuniga-Montanez R.E."/>
            <person name="Qiu G."/>
            <person name="Drautz-Moses D.I."/>
            <person name="Law Y.Y."/>
            <person name="Wuertz S."/>
            <person name="Lauro F.M."/>
            <person name="Huson D.H."/>
            <person name="Williams R.B."/>
        </authorList>
    </citation>
    <scope>NUCLEOTIDE SEQUENCE [LARGE SCALE GENOMIC DNA]</scope>
    <source>
        <strain evidence="1">SSD2</strain>
    </source>
</reference>
<dbReference type="KEGG" id="this:HZT40_17920"/>
<accession>A0A7L6AVH3</accession>
<evidence type="ECO:0000313" key="1">
    <source>
        <dbReference type="EMBL" id="QLQ33154.1"/>
    </source>
</evidence>
<organism evidence="1 2">
    <name type="scientific">Candidatus Thiothrix singaporensis</name>
    <dbReference type="NCBI Taxonomy" id="2799669"/>
    <lineage>
        <taxon>Bacteria</taxon>
        <taxon>Pseudomonadati</taxon>
        <taxon>Pseudomonadota</taxon>
        <taxon>Gammaproteobacteria</taxon>
        <taxon>Thiotrichales</taxon>
        <taxon>Thiotrichaceae</taxon>
        <taxon>Thiothrix</taxon>
    </lineage>
</organism>
<dbReference type="Proteomes" id="UP000510621">
    <property type="component" value="Chromosome"/>
</dbReference>
<protein>
    <recommendedName>
        <fullName evidence="3">STAS/SEC14 domain-containing protein</fullName>
    </recommendedName>
</protein>
<evidence type="ECO:0008006" key="3">
    <source>
        <dbReference type="Google" id="ProtNLM"/>
    </source>
</evidence>
<proteinExistence type="predicted"/>
<name>A0A7L6AVH3_9GAMM</name>
<gene>
    <name evidence="1" type="ORF">HZT40_17920</name>
</gene>
<keyword evidence="2" id="KW-1185">Reference proteome</keyword>